<accession>X1BS49</accession>
<reference evidence="2" key="1">
    <citation type="journal article" date="2014" name="Front. Microbiol.">
        <title>High frequency of phylogenetically diverse reductive dehalogenase-homologous genes in deep subseafloor sedimentary metagenomes.</title>
        <authorList>
            <person name="Kawai M."/>
            <person name="Futagami T."/>
            <person name="Toyoda A."/>
            <person name="Takaki Y."/>
            <person name="Nishi S."/>
            <person name="Hori S."/>
            <person name="Arai W."/>
            <person name="Tsubouchi T."/>
            <person name="Morono Y."/>
            <person name="Uchiyama I."/>
            <person name="Ito T."/>
            <person name="Fujiyama A."/>
            <person name="Inagaki F."/>
            <person name="Takami H."/>
        </authorList>
    </citation>
    <scope>NUCLEOTIDE SEQUENCE</scope>
    <source>
        <strain evidence="2">Expedition CK06-06</strain>
    </source>
</reference>
<dbReference type="Gene3D" id="2.40.10.220">
    <property type="entry name" value="predicted glycosyltransferase like domains"/>
    <property type="match status" value="1"/>
</dbReference>
<proteinExistence type="predicted"/>
<dbReference type="Pfam" id="PF07238">
    <property type="entry name" value="PilZ"/>
    <property type="match status" value="1"/>
</dbReference>
<protein>
    <recommendedName>
        <fullName evidence="1">PilZ domain-containing protein</fullName>
    </recommendedName>
</protein>
<dbReference type="EMBL" id="BART01027890">
    <property type="protein sequence ID" value="GAG98549.1"/>
    <property type="molecule type" value="Genomic_DNA"/>
</dbReference>
<evidence type="ECO:0000259" key="1">
    <source>
        <dbReference type="Pfam" id="PF07238"/>
    </source>
</evidence>
<evidence type="ECO:0000313" key="2">
    <source>
        <dbReference type="EMBL" id="GAG98549.1"/>
    </source>
</evidence>
<feature type="domain" description="PilZ" evidence="1">
    <location>
        <begin position="5"/>
        <end position="108"/>
    </location>
</feature>
<dbReference type="AlphaFoldDB" id="X1BS49"/>
<comment type="caution">
    <text evidence="2">The sequence shown here is derived from an EMBL/GenBank/DDBJ whole genome shotgun (WGS) entry which is preliminary data.</text>
</comment>
<dbReference type="InterPro" id="IPR009875">
    <property type="entry name" value="PilZ_domain"/>
</dbReference>
<organism evidence="2">
    <name type="scientific">marine sediment metagenome</name>
    <dbReference type="NCBI Taxonomy" id="412755"/>
    <lineage>
        <taxon>unclassified sequences</taxon>
        <taxon>metagenomes</taxon>
        <taxon>ecological metagenomes</taxon>
    </lineage>
</organism>
<gene>
    <name evidence="2" type="ORF">S01H4_49322</name>
</gene>
<sequence>MVIEEKRKKPRVHTVNLISYTSLGERGNSVEQGMGKALDIGQGGILMETQVPIKAQLILLTSVDVNEELIKAKGRVVYCREVDSNVFHTGIHFEESSDRVREIVAALIKAFLETRKG</sequence>
<name>X1BS49_9ZZZZ</name>
<dbReference type="GO" id="GO:0035438">
    <property type="term" value="F:cyclic-di-GMP binding"/>
    <property type="evidence" value="ECO:0007669"/>
    <property type="project" value="InterPro"/>
</dbReference>